<dbReference type="EMBL" id="AACS02000012">
    <property type="protein sequence ID" value="EAU86944.1"/>
    <property type="molecule type" value="Genomic_DNA"/>
</dbReference>
<protein>
    <submittedName>
        <fullName evidence="2">Uncharacterized protein</fullName>
    </submittedName>
</protein>
<dbReference type="Proteomes" id="UP000001861">
    <property type="component" value="Unassembled WGS sequence"/>
</dbReference>
<evidence type="ECO:0000256" key="1">
    <source>
        <dbReference type="SAM" id="SignalP"/>
    </source>
</evidence>
<name>A8NMA1_COPC7</name>
<sequence>MFANQLTAFVLASALSLKGAMAGPLASQQPPFPGGGTTCSSTNTITQTGFYDPLCSVVVTVTEAPQATCTSTSTITVTLPFDGAVPNAFPTPAPTASVVPRGADDCSVVVTVTVPGPGDGPHGPKGGFTTCPFTNTVTQTLAPTPADPDCSVVVTVTERLPRPTHF</sequence>
<comment type="caution">
    <text evidence="2">The sequence shown here is derived from an EMBL/GenBank/DDBJ whole genome shotgun (WGS) entry which is preliminary data.</text>
</comment>
<dbReference type="InParanoid" id="A8NMA1"/>
<proteinExistence type="predicted"/>
<feature type="chain" id="PRO_5002727368" evidence="1">
    <location>
        <begin position="23"/>
        <end position="166"/>
    </location>
</feature>
<evidence type="ECO:0000313" key="2">
    <source>
        <dbReference type="EMBL" id="EAU86944.1"/>
    </source>
</evidence>
<feature type="signal peptide" evidence="1">
    <location>
        <begin position="1"/>
        <end position="22"/>
    </location>
</feature>
<dbReference type="RefSeq" id="XP_001834874.1">
    <property type="nucleotide sequence ID" value="XM_001834822.1"/>
</dbReference>
<gene>
    <name evidence="2" type="ORF">CC1G_09801</name>
</gene>
<reference evidence="2 3" key="1">
    <citation type="journal article" date="2010" name="Proc. Natl. Acad. Sci. U.S.A.">
        <title>Insights into evolution of multicellular fungi from the assembled chromosomes of the mushroom Coprinopsis cinerea (Coprinus cinereus).</title>
        <authorList>
            <person name="Stajich J.E."/>
            <person name="Wilke S.K."/>
            <person name="Ahren D."/>
            <person name="Au C.H."/>
            <person name="Birren B.W."/>
            <person name="Borodovsky M."/>
            <person name="Burns C."/>
            <person name="Canback B."/>
            <person name="Casselton L.A."/>
            <person name="Cheng C.K."/>
            <person name="Deng J."/>
            <person name="Dietrich F.S."/>
            <person name="Fargo D.C."/>
            <person name="Farman M.L."/>
            <person name="Gathman A.C."/>
            <person name="Goldberg J."/>
            <person name="Guigo R."/>
            <person name="Hoegger P.J."/>
            <person name="Hooker J.B."/>
            <person name="Huggins A."/>
            <person name="James T.Y."/>
            <person name="Kamada T."/>
            <person name="Kilaru S."/>
            <person name="Kodira C."/>
            <person name="Kues U."/>
            <person name="Kupfer D."/>
            <person name="Kwan H.S."/>
            <person name="Lomsadze A."/>
            <person name="Li W."/>
            <person name="Lilly W.W."/>
            <person name="Ma L.J."/>
            <person name="Mackey A.J."/>
            <person name="Manning G."/>
            <person name="Martin F."/>
            <person name="Muraguchi H."/>
            <person name="Natvig D.O."/>
            <person name="Palmerini H."/>
            <person name="Ramesh M.A."/>
            <person name="Rehmeyer C.J."/>
            <person name="Roe B.A."/>
            <person name="Shenoy N."/>
            <person name="Stanke M."/>
            <person name="Ter-Hovhannisyan V."/>
            <person name="Tunlid A."/>
            <person name="Velagapudi R."/>
            <person name="Vision T.J."/>
            <person name="Zeng Q."/>
            <person name="Zolan M.E."/>
            <person name="Pukkila P.J."/>
        </authorList>
    </citation>
    <scope>NUCLEOTIDE SEQUENCE [LARGE SCALE GENOMIC DNA]</scope>
    <source>
        <strain evidence="3">Okayama-7 / 130 / ATCC MYA-4618 / FGSC 9003</strain>
    </source>
</reference>
<dbReference type="VEuPathDB" id="FungiDB:CC1G_09801"/>
<keyword evidence="3" id="KW-1185">Reference proteome</keyword>
<accession>A8NMA1</accession>
<keyword evidence="1" id="KW-0732">Signal</keyword>
<dbReference type="KEGG" id="cci:CC1G_09801"/>
<organism evidence="2 3">
    <name type="scientific">Coprinopsis cinerea (strain Okayama-7 / 130 / ATCC MYA-4618 / FGSC 9003)</name>
    <name type="common">Inky cap fungus</name>
    <name type="synonym">Hormographiella aspergillata</name>
    <dbReference type="NCBI Taxonomy" id="240176"/>
    <lineage>
        <taxon>Eukaryota</taxon>
        <taxon>Fungi</taxon>
        <taxon>Dikarya</taxon>
        <taxon>Basidiomycota</taxon>
        <taxon>Agaricomycotina</taxon>
        <taxon>Agaricomycetes</taxon>
        <taxon>Agaricomycetidae</taxon>
        <taxon>Agaricales</taxon>
        <taxon>Agaricineae</taxon>
        <taxon>Psathyrellaceae</taxon>
        <taxon>Coprinopsis</taxon>
    </lineage>
</organism>
<dbReference type="GeneID" id="6011393"/>
<evidence type="ECO:0000313" key="3">
    <source>
        <dbReference type="Proteomes" id="UP000001861"/>
    </source>
</evidence>
<dbReference type="AlphaFoldDB" id="A8NMA1"/>